<dbReference type="AlphaFoldDB" id="A0A834VDI4"/>
<dbReference type="Gene3D" id="3.90.230.10">
    <property type="entry name" value="Creatinase/methionine aminopeptidase superfamily"/>
    <property type="match status" value="1"/>
</dbReference>
<organism evidence="4">
    <name type="scientific">Sarcoptes scabiei</name>
    <name type="common">Itch mite</name>
    <name type="synonym">Acarus scabiei</name>
    <dbReference type="NCBI Taxonomy" id="52283"/>
    <lineage>
        <taxon>Eukaryota</taxon>
        <taxon>Metazoa</taxon>
        <taxon>Ecdysozoa</taxon>
        <taxon>Arthropoda</taxon>
        <taxon>Chelicerata</taxon>
        <taxon>Arachnida</taxon>
        <taxon>Acari</taxon>
        <taxon>Acariformes</taxon>
        <taxon>Sarcoptiformes</taxon>
        <taxon>Astigmata</taxon>
        <taxon>Psoroptidia</taxon>
        <taxon>Sarcoptoidea</taxon>
        <taxon>Sarcoptidae</taxon>
        <taxon>Sarcoptinae</taxon>
        <taxon>Sarcoptes</taxon>
    </lineage>
</organism>
<dbReference type="OrthoDB" id="5876363at2759"/>
<dbReference type="EMBL" id="WVUK01000060">
    <property type="protein sequence ID" value="KAF7491204.1"/>
    <property type="molecule type" value="Genomic_DNA"/>
</dbReference>
<dbReference type="InterPro" id="IPR036390">
    <property type="entry name" value="WH_DNA-bd_sf"/>
</dbReference>
<proteinExistence type="inferred from homology"/>
<evidence type="ECO:0000313" key="5">
    <source>
        <dbReference type="EnsemblMetazoa" id="KAF7491204.1"/>
    </source>
</evidence>
<evidence type="ECO:0000256" key="1">
    <source>
        <dbReference type="ARBA" id="ARBA00007319"/>
    </source>
</evidence>
<comment type="similarity">
    <text evidence="1">Belongs to the peptidase M24 family.</text>
</comment>
<reference evidence="4" key="2">
    <citation type="submission" date="2020-01" db="EMBL/GenBank/DDBJ databases">
        <authorList>
            <person name="Korhonen P.K.K."/>
            <person name="Guangxu M.G."/>
            <person name="Wang T.W."/>
            <person name="Stroehlein A.J.S."/>
            <person name="Young N.D."/>
            <person name="Ang C.-S.A."/>
            <person name="Fernando D.W.F."/>
            <person name="Lu H.L."/>
            <person name="Taylor S.T."/>
            <person name="Ehtesham M.E.M."/>
            <person name="Najaraj S.H.N."/>
            <person name="Harsha G.H.G."/>
            <person name="Madugundu A.M."/>
            <person name="Renuse S.R."/>
            <person name="Holt D.H."/>
            <person name="Pandey A.P."/>
            <person name="Papenfuss A.P."/>
            <person name="Gasser R.B.G."/>
            <person name="Fischer K.F."/>
        </authorList>
    </citation>
    <scope>NUCLEOTIDE SEQUENCE</scope>
    <source>
        <strain evidence="4">SSS_KF_BRIS2020</strain>
    </source>
</reference>
<dbReference type="InterPro" id="IPR000994">
    <property type="entry name" value="Pept_M24"/>
</dbReference>
<protein>
    <submittedName>
        <fullName evidence="4">Proliferation-associated protein 2G4</fullName>
    </submittedName>
</protein>
<dbReference type="CDD" id="cd01089">
    <property type="entry name" value="PA2G4-like"/>
    <property type="match status" value="1"/>
</dbReference>
<evidence type="ECO:0000313" key="4">
    <source>
        <dbReference type="EMBL" id="KAF7491204.1"/>
    </source>
</evidence>
<dbReference type="EnsemblMetazoa" id="SSS_4613s_mrna">
    <property type="protein sequence ID" value="KAF7491204.1"/>
    <property type="gene ID" value="SSS_4613"/>
</dbReference>
<dbReference type="Proteomes" id="UP000070412">
    <property type="component" value="Unassembled WGS sequence"/>
</dbReference>
<accession>A0A834VDI4</accession>
<sequence length="402" mass="44680">MSESKNDKKDDTTIATDIVVTKYKMAGEMVNRVLKQIIEKCVAGASVIEICEFGDNLINEETNKVFKKEKEIKKGIAFPTCLSINNCVCHFSPLKSEKDVILKDSDMVKIDLGAHIDGYIALAAHTLVIGASLENKIKGRQADVLLAAYYAAEIALRLVQPGNENTAVTDAVKKVAETFNCEPISGNLSHQLKKYEMDGDKTIIQNPTDIQKKEHEKCEFAVHEVYAIDVLITTGDGKARELDSKTTIYKKTDSTYQLKMKASRVLFSDIEKKFANMPFTLRALENEQKARMGVVECVKHKLLEPYSVLYDKETETIAQFKFTVLLMPSGSHKITGLPFDTALCESEHSIQDESLKALLGKGISNKSSKKKKKNKNGPTKSDNENEAAEVKESDEKTTVAKD</sequence>
<feature type="region of interest" description="Disordered" evidence="2">
    <location>
        <begin position="366"/>
        <end position="402"/>
    </location>
</feature>
<evidence type="ECO:0000259" key="3">
    <source>
        <dbReference type="Pfam" id="PF00557"/>
    </source>
</evidence>
<reference evidence="5" key="3">
    <citation type="submission" date="2022-06" db="UniProtKB">
        <authorList>
            <consortium name="EnsemblMetazoa"/>
        </authorList>
    </citation>
    <scope>IDENTIFICATION</scope>
</reference>
<gene>
    <name evidence="4" type="ORF">SSS_4613</name>
</gene>
<feature type="domain" description="Peptidase M24" evidence="3">
    <location>
        <begin position="22"/>
        <end position="193"/>
    </location>
</feature>
<dbReference type="PANTHER" id="PTHR10804">
    <property type="entry name" value="PROTEASE FAMILY M24 METHIONYL AMINOPEPTIDASE, AMINOPEPTIDASE P"/>
    <property type="match status" value="1"/>
</dbReference>
<reference evidence="6" key="1">
    <citation type="journal article" date="2020" name="PLoS Negl. Trop. Dis.">
        <title>High-quality nuclear genome for Sarcoptes scabiei-A critical resource for a neglected parasite.</title>
        <authorList>
            <person name="Korhonen P.K."/>
            <person name="Gasser R.B."/>
            <person name="Ma G."/>
            <person name="Wang T."/>
            <person name="Stroehlein A.J."/>
            <person name="Young N.D."/>
            <person name="Ang C.S."/>
            <person name="Fernando D.D."/>
            <person name="Lu H.C."/>
            <person name="Taylor S."/>
            <person name="Reynolds S.L."/>
            <person name="Mofiz E."/>
            <person name="Najaraj S.H."/>
            <person name="Gowda H."/>
            <person name="Madugundu A."/>
            <person name="Renuse S."/>
            <person name="Holt D."/>
            <person name="Pandey A."/>
            <person name="Papenfuss A.T."/>
            <person name="Fischer K."/>
        </authorList>
    </citation>
    <scope>NUCLEOTIDE SEQUENCE [LARGE SCALE GENOMIC DNA]</scope>
</reference>
<evidence type="ECO:0000256" key="2">
    <source>
        <dbReference type="SAM" id="MobiDB-lite"/>
    </source>
</evidence>
<evidence type="ECO:0000313" key="6">
    <source>
        <dbReference type="Proteomes" id="UP000070412"/>
    </source>
</evidence>
<name>A0A834VDI4_SARSC</name>
<dbReference type="Gene3D" id="1.10.10.10">
    <property type="entry name" value="Winged helix-like DNA-binding domain superfamily/Winged helix DNA-binding domain"/>
    <property type="match status" value="1"/>
</dbReference>
<dbReference type="Pfam" id="PF00557">
    <property type="entry name" value="Peptidase_M24"/>
    <property type="match status" value="1"/>
</dbReference>
<feature type="compositionally biased region" description="Basic and acidic residues" evidence="2">
    <location>
        <begin position="388"/>
        <end position="402"/>
    </location>
</feature>
<dbReference type="InterPro" id="IPR036005">
    <property type="entry name" value="Creatinase/aminopeptidase-like"/>
</dbReference>
<dbReference type="PANTHER" id="PTHR10804:SF11">
    <property type="entry name" value="PROLIFERATION-ASSOCIATED PROTEIN 2G4"/>
    <property type="match status" value="1"/>
</dbReference>
<keyword evidence="6" id="KW-1185">Reference proteome</keyword>
<dbReference type="SUPFAM" id="SSF46785">
    <property type="entry name" value="Winged helix' DNA-binding domain"/>
    <property type="match status" value="1"/>
</dbReference>
<dbReference type="InterPro" id="IPR036388">
    <property type="entry name" value="WH-like_DNA-bd_sf"/>
</dbReference>
<dbReference type="FunFam" id="1.10.10.10:FF:000029">
    <property type="entry name" value="Proliferation-associated 2G4, a"/>
    <property type="match status" value="1"/>
</dbReference>
<dbReference type="InterPro" id="IPR004545">
    <property type="entry name" value="PA2G4"/>
</dbReference>
<dbReference type="FunFam" id="3.90.230.10:FF:000013">
    <property type="entry name" value="DNA-binding protein, 42 kDa"/>
    <property type="match status" value="1"/>
</dbReference>
<dbReference type="NCBIfam" id="TIGR00495">
    <property type="entry name" value="crvDNA_42K"/>
    <property type="match status" value="1"/>
</dbReference>
<dbReference type="InterPro" id="IPR047113">
    <property type="entry name" value="PA2G4/ARX1"/>
</dbReference>
<dbReference type="SUPFAM" id="SSF55920">
    <property type="entry name" value="Creatinase/aminopeptidase"/>
    <property type="match status" value="1"/>
</dbReference>